<proteinExistence type="predicted"/>
<evidence type="ECO:0000313" key="3">
    <source>
        <dbReference type="EMBL" id="ADN35985.1"/>
    </source>
</evidence>
<dbReference type="eggNOG" id="arCOG06854">
    <property type="taxonomic scope" value="Archaea"/>
</dbReference>
<dbReference type="KEGG" id="mpi:Mpet_1224"/>
<protein>
    <recommendedName>
        <fullName evidence="5">DUF4129 domain-containing protein</fullName>
    </recommendedName>
</protein>
<evidence type="ECO:0008006" key="5">
    <source>
        <dbReference type="Google" id="ProtNLM"/>
    </source>
</evidence>
<keyword evidence="2" id="KW-0472">Membrane</keyword>
<reference evidence="3 4" key="1">
    <citation type="journal article" date="2010" name="Stand. Genomic Sci.">
        <title>Complete genome sequence of Methanoplanus petrolearius type strain (SEBR 4847).</title>
        <authorList>
            <person name="Brambilla E."/>
            <person name="Djao O.D."/>
            <person name="Daligault H."/>
            <person name="Lapidus A."/>
            <person name="Lucas S."/>
            <person name="Hammon N."/>
            <person name="Nolan M."/>
            <person name="Tice H."/>
            <person name="Cheng J.F."/>
            <person name="Han C."/>
            <person name="Tapia R."/>
            <person name="Goodwin L."/>
            <person name="Pitluck S."/>
            <person name="Liolios K."/>
            <person name="Ivanova N."/>
            <person name="Mavromatis K."/>
            <person name="Mikhailova N."/>
            <person name="Pati A."/>
            <person name="Chen A."/>
            <person name="Palaniappan K."/>
            <person name="Land M."/>
            <person name="Hauser L."/>
            <person name="Chang Y.J."/>
            <person name="Jeffries C.D."/>
            <person name="Rohde M."/>
            <person name="Spring S."/>
            <person name="Sikorski J."/>
            <person name="Goker M."/>
            <person name="Woyke T."/>
            <person name="Bristow J."/>
            <person name="Eisen J.A."/>
            <person name="Markowitz V."/>
            <person name="Hugenholtz P."/>
            <person name="Kyrpides N.C."/>
            <person name="Klenk H.P."/>
        </authorList>
    </citation>
    <scope>NUCLEOTIDE SEQUENCE [LARGE SCALE GENOMIC DNA]</scope>
    <source>
        <strain evidence="4">DSM 11571 / OCM 486 / SEBR 4847</strain>
    </source>
</reference>
<organism evidence="3 4">
    <name type="scientific">Methanolacinia petrolearia (strain DSM 11571 / OCM 486 / SEBR 4847)</name>
    <name type="common">Methanoplanus petrolearius</name>
    <dbReference type="NCBI Taxonomy" id="679926"/>
    <lineage>
        <taxon>Archaea</taxon>
        <taxon>Methanobacteriati</taxon>
        <taxon>Methanobacteriota</taxon>
        <taxon>Stenosarchaea group</taxon>
        <taxon>Methanomicrobia</taxon>
        <taxon>Methanomicrobiales</taxon>
        <taxon>Methanomicrobiaceae</taxon>
        <taxon>Methanolacinia</taxon>
    </lineage>
</organism>
<keyword evidence="2" id="KW-1133">Transmembrane helix</keyword>
<evidence type="ECO:0000256" key="1">
    <source>
        <dbReference type="SAM" id="MobiDB-lite"/>
    </source>
</evidence>
<feature type="compositionally biased region" description="Low complexity" evidence="1">
    <location>
        <begin position="153"/>
        <end position="172"/>
    </location>
</feature>
<dbReference type="HOGENOM" id="CLU_535992_0_0_2"/>
<dbReference type="RefSeq" id="WP_013329163.1">
    <property type="nucleotide sequence ID" value="NC_014507.1"/>
</dbReference>
<dbReference type="EMBL" id="CP002117">
    <property type="protein sequence ID" value="ADN35985.1"/>
    <property type="molecule type" value="Genomic_DNA"/>
</dbReference>
<sequence precursor="true">MKKILGYVIFLIAAVLFLQPVLAGEIIFTAESPVIYNSTDEEISIGLGVENTIGEDVYGSFTWTVRDRNDADNTRSSTDARVIFADAVRTSFAIQPADGHEYLVDVAFDYADSVNADDAYHVSLTGIRVIPGTSANVPDASVLESVQIRMDKGSSQQSGTQESGSESVGSEGVLVKKTDENLESLSKMLEDETNNLIVEKSRLRGVVNGSEIYPVIDQFLNKSGYNSGVLSISPGLGAYNDEFEQVYSGENESEIKVSGEISGDEILFTGIESEGRMPLLYGVEENATYISLDSEFSGEGYSVTKSAMNITGNASQIGITYTKGIFEKDIAVLVSDGAIISVEVSEPDYGIHFIVPVIVIILTVVCAFVFYRVYLRHLRRTKPGPDDGDIPGRVEAGISPSDLLAEGYDRYLCGDLKDAIGMVGWALRLNVSVTSGENASLTNSEALSQLEKAGDPDTGTYSDIFSVCDSVVYANREPEKGEFIRIYETAKRLVDKTVRSGNEEIQEE</sequence>
<dbReference type="Proteomes" id="UP000006565">
    <property type="component" value="Chromosome"/>
</dbReference>
<dbReference type="OrthoDB" id="111718at2157"/>
<evidence type="ECO:0000313" key="4">
    <source>
        <dbReference type="Proteomes" id="UP000006565"/>
    </source>
</evidence>
<dbReference type="AlphaFoldDB" id="E1RDN2"/>
<keyword evidence="2" id="KW-0812">Transmembrane</keyword>
<feature type="transmembrane region" description="Helical" evidence="2">
    <location>
        <begin position="349"/>
        <end position="371"/>
    </location>
</feature>
<name>E1RDN2_METP4</name>
<dbReference type="STRING" id="679926.Mpet_1224"/>
<keyword evidence="4" id="KW-1185">Reference proteome</keyword>
<gene>
    <name evidence="3" type="ordered locus">Mpet_1224</name>
</gene>
<dbReference type="GeneID" id="9743690"/>
<accession>E1RDN2</accession>
<evidence type="ECO:0000256" key="2">
    <source>
        <dbReference type="SAM" id="Phobius"/>
    </source>
</evidence>
<feature type="region of interest" description="Disordered" evidence="1">
    <location>
        <begin position="150"/>
        <end position="173"/>
    </location>
</feature>